<sequence length="212" mass="23838">MPDLLKLTLATIPEAFFHRIEARMTSCTAIAYRQAVRTPPEVPAYRMRLGTTRYFERSEAFRLSAEDVGIPCRHEYVNTHAFPLALSGHFLITHAKVAHWGEPIEDKDYKQALARHNPSDGEQLALWDDTDPDAGVFAVVVVRYAEPGSGQDESVPMRIGFGVPTRDLKGWHLLLTLEQLFAAYADQVPQLVDQARPVLKAKRGRMDTPNSQ</sequence>
<dbReference type="AlphaFoldDB" id="A0AAJ0U6W7"/>
<reference evidence="1" key="1">
    <citation type="submission" date="2017-08" db="EMBL/GenBank/DDBJ databases">
        <authorList>
            <person name="Imhoff J.F."/>
            <person name="Rahn T."/>
            <person name="Kuenzel S."/>
            <person name="Neulinger S.C."/>
        </authorList>
    </citation>
    <scope>NUCLEOTIDE SEQUENCE</scope>
    <source>
        <strain evidence="1">DSM 11080</strain>
    </source>
</reference>
<proteinExistence type="predicted"/>
<gene>
    <name evidence="1" type="ORF">CKO40_17555</name>
</gene>
<protein>
    <submittedName>
        <fullName evidence="1">Uncharacterized protein</fullName>
    </submittedName>
</protein>
<evidence type="ECO:0000313" key="2">
    <source>
        <dbReference type="Proteomes" id="UP001296776"/>
    </source>
</evidence>
<dbReference type="EMBL" id="NRSJ01000038">
    <property type="protein sequence ID" value="MBK1706303.1"/>
    <property type="molecule type" value="Genomic_DNA"/>
</dbReference>
<keyword evidence="2" id="KW-1185">Reference proteome</keyword>
<name>A0AAJ0U6W7_9GAMM</name>
<accession>A0AAJ0U6W7</accession>
<dbReference type="Proteomes" id="UP001296776">
    <property type="component" value="Unassembled WGS sequence"/>
</dbReference>
<dbReference type="RefSeq" id="WP_200347754.1">
    <property type="nucleotide sequence ID" value="NZ_NRSJ01000038.1"/>
</dbReference>
<evidence type="ECO:0000313" key="1">
    <source>
        <dbReference type="EMBL" id="MBK1706303.1"/>
    </source>
</evidence>
<reference evidence="1" key="2">
    <citation type="journal article" date="2020" name="Microorganisms">
        <title>Osmotic Adaptation and Compatible Solute Biosynthesis of Phototrophic Bacteria as Revealed from Genome Analyses.</title>
        <authorList>
            <person name="Imhoff J.F."/>
            <person name="Rahn T."/>
            <person name="Kunzel S."/>
            <person name="Keller A."/>
            <person name="Neulinger S.C."/>
        </authorList>
    </citation>
    <scope>NUCLEOTIDE SEQUENCE</scope>
    <source>
        <strain evidence="1">DSM 11080</strain>
    </source>
</reference>
<organism evidence="1 2">
    <name type="scientific">Halochromatium glycolicum</name>
    <dbReference type="NCBI Taxonomy" id="85075"/>
    <lineage>
        <taxon>Bacteria</taxon>
        <taxon>Pseudomonadati</taxon>
        <taxon>Pseudomonadota</taxon>
        <taxon>Gammaproteobacteria</taxon>
        <taxon>Chromatiales</taxon>
        <taxon>Chromatiaceae</taxon>
        <taxon>Halochromatium</taxon>
    </lineage>
</organism>
<comment type="caution">
    <text evidence="1">The sequence shown here is derived from an EMBL/GenBank/DDBJ whole genome shotgun (WGS) entry which is preliminary data.</text>
</comment>